<proteinExistence type="predicted"/>
<name>A0A075UUZ6_9PSEU</name>
<protein>
    <submittedName>
        <fullName evidence="2">Conserved putative membrane protein</fullName>
    </submittedName>
</protein>
<evidence type="ECO:0000313" key="2">
    <source>
        <dbReference type="EMBL" id="AIG76853.1"/>
    </source>
</evidence>
<organism evidence="2 3">
    <name type="scientific">Amycolatopsis japonica</name>
    <dbReference type="NCBI Taxonomy" id="208439"/>
    <lineage>
        <taxon>Bacteria</taxon>
        <taxon>Bacillati</taxon>
        <taxon>Actinomycetota</taxon>
        <taxon>Actinomycetes</taxon>
        <taxon>Pseudonocardiales</taxon>
        <taxon>Pseudonocardiaceae</taxon>
        <taxon>Amycolatopsis</taxon>
        <taxon>Amycolatopsis japonica group</taxon>
    </lineage>
</organism>
<dbReference type="HOGENOM" id="CLU_1418875_0_0_11"/>
<keyword evidence="1" id="KW-1133">Transmembrane helix</keyword>
<keyword evidence="1" id="KW-0472">Membrane</keyword>
<reference evidence="2 3" key="1">
    <citation type="journal article" date="2014" name="J. Biotechnol.">
        <title>Complete genome sequence of the actinobacterium Amycolatopsis japonica MG417-CF17(T) (=DSM 44213T) producing (S,S)-N,N'-ethylenediaminedisuccinic acid.</title>
        <authorList>
            <person name="Stegmann E."/>
            <person name="Albersmeier A."/>
            <person name="Spohn M."/>
            <person name="Gert H."/>
            <person name="Weber T."/>
            <person name="Wohlleben W."/>
            <person name="Kalinowski J."/>
            <person name="Ruckert C."/>
        </authorList>
    </citation>
    <scope>NUCLEOTIDE SEQUENCE [LARGE SCALE GENOMIC DNA]</scope>
    <source>
        <strain evidence="3">MG417-CF17 (DSM 44213)</strain>
    </source>
</reference>
<dbReference type="RefSeq" id="WP_038513827.1">
    <property type="nucleotide sequence ID" value="NZ_CP008953.1"/>
</dbReference>
<dbReference type="eggNOG" id="ENOG5033882">
    <property type="taxonomic scope" value="Bacteria"/>
</dbReference>
<accession>A0A075UUZ6</accession>
<feature type="transmembrane region" description="Helical" evidence="1">
    <location>
        <begin position="72"/>
        <end position="92"/>
    </location>
</feature>
<evidence type="ECO:0000313" key="3">
    <source>
        <dbReference type="Proteomes" id="UP000028492"/>
    </source>
</evidence>
<keyword evidence="3" id="KW-1185">Reference proteome</keyword>
<dbReference type="EMBL" id="CP008953">
    <property type="protein sequence ID" value="AIG76853.1"/>
    <property type="molecule type" value="Genomic_DNA"/>
</dbReference>
<sequence>MEIACPQCAQVDQVQSVPAVFQSGQTTYRVQGGMTATPAGDGVVYTATTHTGVSVTATAASLNPYPVLRGGGCFLTLALVLLIPAFAFVSFATDSLAENPAPTASGRVGAAIGAWIFPFGAFALVGLFAVLFVLRLRRNARIRRGIPDALAYWRQAWFCHRCGGVFFPRGDLMSAMTFRGQVWRAGDYAGLTRRR</sequence>
<feature type="transmembrane region" description="Helical" evidence="1">
    <location>
        <begin position="112"/>
        <end position="134"/>
    </location>
</feature>
<evidence type="ECO:0000256" key="1">
    <source>
        <dbReference type="SAM" id="Phobius"/>
    </source>
</evidence>
<dbReference type="AlphaFoldDB" id="A0A075UUZ6"/>
<dbReference type="KEGG" id="aja:AJAP_19960"/>
<keyword evidence="1" id="KW-0812">Transmembrane</keyword>
<dbReference type="Proteomes" id="UP000028492">
    <property type="component" value="Chromosome"/>
</dbReference>
<gene>
    <name evidence="2" type="ORF">AJAP_19960</name>
</gene>